<evidence type="ECO:0000313" key="2">
    <source>
        <dbReference type="EMBL" id="QXH85923.1"/>
    </source>
</evidence>
<protein>
    <recommendedName>
        <fullName evidence="4">Lipoprotein</fullName>
    </recommendedName>
</protein>
<gene>
    <name evidence="2" type="ORF">HU722_0010745</name>
    <name evidence="1" type="ORF">HU722_23910</name>
</gene>
<dbReference type="RefSeq" id="WP_186754590.1">
    <property type="nucleotide sequence ID" value="NZ_CP077084.1"/>
</dbReference>
<reference evidence="2" key="2">
    <citation type="submission" date="2021-06" db="EMBL/GenBank/DDBJ databases">
        <title>Updating the genus Pseudomonas: Description of 43 new species and partition of the Pseudomonas putida group.</title>
        <authorList>
            <person name="Girard L."/>
            <person name="Lood C."/>
            <person name="Vandamme P."/>
            <person name="Rokni-Zadeh H."/>
            <person name="van Noort V."/>
            <person name="Hofte M."/>
            <person name="Lavigne R."/>
            <person name="De Mot R."/>
        </authorList>
    </citation>
    <scope>NUCLEOTIDE SEQUENCE</scope>
    <source>
        <strain evidence="2">SWRI145</strain>
    </source>
</reference>
<dbReference type="PROSITE" id="PS51257">
    <property type="entry name" value="PROKAR_LIPOPROTEIN"/>
    <property type="match status" value="1"/>
</dbReference>
<evidence type="ECO:0000313" key="1">
    <source>
        <dbReference type="EMBL" id="MBC3294576.1"/>
    </source>
</evidence>
<dbReference type="EMBL" id="JABWQF010000015">
    <property type="protein sequence ID" value="MBC3294576.1"/>
    <property type="molecule type" value="Genomic_DNA"/>
</dbReference>
<organism evidence="1">
    <name type="scientific">Pseudomonas tritici</name>
    <dbReference type="NCBI Taxonomy" id="2745518"/>
    <lineage>
        <taxon>Bacteria</taxon>
        <taxon>Pseudomonadati</taxon>
        <taxon>Pseudomonadota</taxon>
        <taxon>Gammaproteobacteria</taxon>
        <taxon>Pseudomonadales</taxon>
        <taxon>Pseudomonadaceae</taxon>
        <taxon>Pseudomonas</taxon>
    </lineage>
</organism>
<dbReference type="EMBL" id="CP077084">
    <property type="protein sequence ID" value="QXH85923.1"/>
    <property type="molecule type" value="Genomic_DNA"/>
</dbReference>
<reference evidence="1" key="1">
    <citation type="journal article" date="2020" name="Microorganisms">
        <title>Reliable Identification of Environmental Pseudomonas Isolates Using the rpoD Gene.</title>
        <authorList>
            <consortium name="The Broad Institute Genome Sequencing Platform"/>
            <person name="Girard L."/>
            <person name="Lood C."/>
            <person name="Rokni-Zadeh H."/>
            <person name="van Noort V."/>
            <person name="Lavigne R."/>
            <person name="De Mot R."/>
        </authorList>
    </citation>
    <scope>NUCLEOTIDE SEQUENCE [LARGE SCALE GENOMIC DNA]</scope>
    <source>
        <strain evidence="1">SWRI145</strain>
    </source>
</reference>
<accession>A0A8H9YTV4</accession>
<evidence type="ECO:0008006" key="4">
    <source>
        <dbReference type="Google" id="ProtNLM"/>
    </source>
</evidence>
<dbReference type="Proteomes" id="UP000615613">
    <property type="component" value="Chromosome"/>
</dbReference>
<dbReference type="KEGG" id="ptrt:HU722_0010745"/>
<evidence type="ECO:0000313" key="3">
    <source>
        <dbReference type="Proteomes" id="UP000615613"/>
    </source>
</evidence>
<sequence>MGRRSVGVLVALGLMGCAGEPVDSVTLEVDLPAEFELKTAANYLPATGETCTLPRRRGKGSERKVFFTDYKSLPSRVSYELPLSEKIEGCPSVLRSLEFEFYAKWGKRDTDVGGDRAGIAIRDGWNDQPGMPESGVQELIGQCQWRFRTVGPFHAIRKLLRCRSMNERGELQNSLAGGVAQRDQLAGKTLRMVLTVTDEEEPAVGDNWVVVPGGWRRCKGKNFEDLYGFCDGNTTDFKPIKMPDGRVCDVYPSCK</sequence>
<proteinExistence type="predicted"/>
<name>A0A8H9YTV4_9PSED</name>
<keyword evidence="3" id="KW-1185">Reference proteome</keyword>
<dbReference type="AlphaFoldDB" id="A0A8H9YTV4"/>